<dbReference type="AlphaFoldDB" id="A0A9D1CQN3"/>
<sequence>MTERPFCQSCGMPMDVPGSEYGTERDGTRSRDYCSYCYRDGAFTTDWTMEEMIEFCVGPETAACPGLTPEAARERMRRVFPQLKRWRDG</sequence>
<accession>A0A9D1CQN3</accession>
<reference evidence="2" key="1">
    <citation type="submission" date="2020-10" db="EMBL/GenBank/DDBJ databases">
        <authorList>
            <person name="Gilroy R."/>
        </authorList>
    </citation>
    <scope>NUCLEOTIDE SEQUENCE</scope>
    <source>
        <strain evidence="2">ChiSxjej2B14-6234</strain>
    </source>
</reference>
<feature type="domain" description="Putative zinc ribbon" evidence="1">
    <location>
        <begin position="6"/>
        <end position="87"/>
    </location>
</feature>
<evidence type="ECO:0000259" key="1">
    <source>
        <dbReference type="Pfam" id="PF12674"/>
    </source>
</evidence>
<comment type="caution">
    <text evidence="2">The sequence shown here is derived from an EMBL/GenBank/DDBJ whole genome shotgun (WGS) entry which is preliminary data.</text>
</comment>
<organism evidence="2 3">
    <name type="scientific">Candidatus Onthenecus intestinigallinarum</name>
    <dbReference type="NCBI Taxonomy" id="2840875"/>
    <lineage>
        <taxon>Bacteria</taxon>
        <taxon>Bacillati</taxon>
        <taxon>Bacillota</taxon>
        <taxon>Clostridia</taxon>
        <taxon>Eubacteriales</taxon>
        <taxon>Candidatus Onthenecus</taxon>
    </lineage>
</organism>
<dbReference type="EMBL" id="DVFJ01000009">
    <property type="protein sequence ID" value="HIQ71298.1"/>
    <property type="molecule type" value="Genomic_DNA"/>
</dbReference>
<evidence type="ECO:0000313" key="2">
    <source>
        <dbReference type="EMBL" id="HIQ71298.1"/>
    </source>
</evidence>
<name>A0A9D1CQN3_9FIRM</name>
<evidence type="ECO:0000313" key="3">
    <source>
        <dbReference type="Proteomes" id="UP000886887"/>
    </source>
</evidence>
<reference evidence="2" key="2">
    <citation type="journal article" date="2021" name="PeerJ">
        <title>Extensive microbial diversity within the chicken gut microbiome revealed by metagenomics and culture.</title>
        <authorList>
            <person name="Gilroy R."/>
            <person name="Ravi A."/>
            <person name="Getino M."/>
            <person name="Pursley I."/>
            <person name="Horton D.L."/>
            <person name="Alikhan N.F."/>
            <person name="Baker D."/>
            <person name="Gharbi K."/>
            <person name="Hall N."/>
            <person name="Watson M."/>
            <person name="Adriaenssens E.M."/>
            <person name="Foster-Nyarko E."/>
            <person name="Jarju S."/>
            <person name="Secka A."/>
            <person name="Antonio M."/>
            <person name="Oren A."/>
            <person name="Chaudhuri R.R."/>
            <person name="La Ragione R."/>
            <person name="Hildebrand F."/>
            <person name="Pallen M.J."/>
        </authorList>
    </citation>
    <scope>NUCLEOTIDE SEQUENCE</scope>
    <source>
        <strain evidence="2">ChiSxjej2B14-6234</strain>
    </source>
</reference>
<dbReference type="Proteomes" id="UP000886887">
    <property type="component" value="Unassembled WGS sequence"/>
</dbReference>
<dbReference type="Pfam" id="PF12674">
    <property type="entry name" value="Zn_ribbon_2"/>
    <property type="match status" value="1"/>
</dbReference>
<protein>
    <submittedName>
        <fullName evidence="2">Zinc ribbon domain-containing protein</fullName>
    </submittedName>
</protein>
<gene>
    <name evidence="2" type="ORF">IAB73_03690</name>
</gene>
<dbReference type="InterPro" id="IPR025868">
    <property type="entry name" value="Zn_ribbon_dom_put"/>
</dbReference>
<proteinExistence type="predicted"/>